<dbReference type="EMBL" id="JBBWWR010000013">
    <property type="protein sequence ID" value="KAK8956425.1"/>
    <property type="molecule type" value="Genomic_DNA"/>
</dbReference>
<comment type="caution">
    <text evidence="1">The sequence shown here is derived from an EMBL/GenBank/DDBJ whole genome shotgun (WGS) entry which is preliminary data.</text>
</comment>
<evidence type="ECO:0000313" key="1">
    <source>
        <dbReference type="EMBL" id="KAK8956425.1"/>
    </source>
</evidence>
<proteinExistence type="predicted"/>
<evidence type="ECO:0008006" key="3">
    <source>
        <dbReference type="Google" id="ProtNLM"/>
    </source>
</evidence>
<accession>A0ABR2M384</accession>
<organism evidence="1 2">
    <name type="scientific">Platanthera guangdongensis</name>
    <dbReference type="NCBI Taxonomy" id="2320717"/>
    <lineage>
        <taxon>Eukaryota</taxon>
        <taxon>Viridiplantae</taxon>
        <taxon>Streptophyta</taxon>
        <taxon>Embryophyta</taxon>
        <taxon>Tracheophyta</taxon>
        <taxon>Spermatophyta</taxon>
        <taxon>Magnoliopsida</taxon>
        <taxon>Liliopsida</taxon>
        <taxon>Asparagales</taxon>
        <taxon>Orchidaceae</taxon>
        <taxon>Orchidoideae</taxon>
        <taxon>Orchideae</taxon>
        <taxon>Orchidinae</taxon>
        <taxon>Platanthera</taxon>
    </lineage>
</organism>
<gene>
    <name evidence="1" type="ORF">KSP40_PGU001763</name>
</gene>
<protein>
    <recommendedName>
        <fullName evidence="3">RNase H type-1 domain-containing protein</fullName>
    </recommendedName>
</protein>
<keyword evidence="2" id="KW-1185">Reference proteome</keyword>
<name>A0ABR2M384_9ASPA</name>
<dbReference type="Proteomes" id="UP001412067">
    <property type="component" value="Unassembled WGS sequence"/>
</dbReference>
<sequence length="170" mass="18454">MLEHLSPLGASLFFLVPPSSGWIKVNGDGFLLPYRCAGLGIMVQSDGGQHWDAGRVELEANLAIRQVIILTLLEARGIIIEWDAVNVLDFCSNAAWGSARSNSFPGDVDLTFLMEYAAVWFQHVGGGENHAADHCARRVLAMDFVWQSGTGADASFLRLMAEDCRGLEGS</sequence>
<reference evidence="1 2" key="1">
    <citation type="journal article" date="2022" name="Nat. Plants">
        <title>Genomes of leafy and leafless Platanthera orchids illuminate the evolution of mycoheterotrophy.</title>
        <authorList>
            <person name="Li M.H."/>
            <person name="Liu K.W."/>
            <person name="Li Z."/>
            <person name="Lu H.C."/>
            <person name="Ye Q.L."/>
            <person name="Zhang D."/>
            <person name="Wang J.Y."/>
            <person name="Li Y.F."/>
            <person name="Zhong Z.M."/>
            <person name="Liu X."/>
            <person name="Yu X."/>
            <person name="Liu D.K."/>
            <person name="Tu X.D."/>
            <person name="Liu B."/>
            <person name="Hao Y."/>
            <person name="Liao X.Y."/>
            <person name="Jiang Y.T."/>
            <person name="Sun W.H."/>
            <person name="Chen J."/>
            <person name="Chen Y.Q."/>
            <person name="Ai Y."/>
            <person name="Zhai J.W."/>
            <person name="Wu S.S."/>
            <person name="Zhou Z."/>
            <person name="Hsiao Y.Y."/>
            <person name="Wu W.L."/>
            <person name="Chen Y.Y."/>
            <person name="Lin Y.F."/>
            <person name="Hsu J.L."/>
            <person name="Li C.Y."/>
            <person name="Wang Z.W."/>
            <person name="Zhao X."/>
            <person name="Zhong W.Y."/>
            <person name="Ma X.K."/>
            <person name="Ma L."/>
            <person name="Huang J."/>
            <person name="Chen G.Z."/>
            <person name="Huang M.Z."/>
            <person name="Huang L."/>
            <person name="Peng D.H."/>
            <person name="Luo Y.B."/>
            <person name="Zou S.Q."/>
            <person name="Chen S.P."/>
            <person name="Lan S."/>
            <person name="Tsai W.C."/>
            <person name="Van de Peer Y."/>
            <person name="Liu Z.J."/>
        </authorList>
    </citation>
    <scope>NUCLEOTIDE SEQUENCE [LARGE SCALE GENOMIC DNA]</scope>
    <source>
        <strain evidence="1">Lor288</strain>
    </source>
</reference>
<evidence type="ECO:0000313" key="2">
    <source>
        <dbReference type="Proteomes" id="UP001412067"/>
    </source>
</evidence>